<feature type="region of interest" description="Disordered" evidence="1">
    <location>
        <begin position="133"/>
        <end position="160"/>
    </location>
</feature>
<feature type="compositionally biased region" description="Basic and acidic residues" evidence="1">
    <location>
        <begin position="133"/>
        <end position="156"/>
    </location>
</feature>
<organism evidence="2 3">
    <name type="scientific">Duncaniella muris</name>
    <dbReference type="NCBI Taxonomy" id="2094150"/>
    <lineage>
        <taxon>Bacteria</taxon>
        <taxon>Pseudomonadati</taxon>
        <taxon>Bacteroidota</taxon>
        <taxon>Bacteroidia</taxon>
        <taxon>Bacteroidales</taxon>
        <taxon>Muribaculaceae</taxon>
        <taxon>Duncaniella</taxon>
    </lineage>
</organism>
<reference evidence="3" key="1">
    <citation type="submission" date="2018-02" db="EMBL/GenBank/DDBJ databases">
        <authorList>
            <person name="Clavel T."/>
            <person name="Strowig T."/>
        </authorList>
    </citation>
    <scope>NUCLEOTIDE SEQUENCE [LARGE SCALE GENOMIC DNA]</scope>
    <source>
        <strain evidence="3">DSM 103720</strain>
    </source>
</reference>
<dbReference type="EMBL" id="PUEC01000001">
    <property type="protein sequence ID" value="PWB04379.1"/>
    <property type="molecule type" value="Genomic_DNA"/>
</dbReference>
<dbReference type="RefSeq" id="WP_107030935.1">
    <property type="nucleotide sequence ID" value="NZ_CARSQY010000004.1"/>
</dbReference>
<comment type="caution">
    <text evidence="2">The sequence shown here is derived from an EMBL/GenBank/DDBJ whole genome shotgun (WGS) entry which is preliminary data.</text>
</comment>
<feature type="region of interest" description="Disordered" evidence="1">
    <location>
        <begin position="291"/>
        <end position="321"/>
    </location>
</feature>
<protein>
    <submittedName>
        <fullName evidence="2">Uncharacterized protein</fullName>
    </submittedName>
</protein>
<feature type="compositionally biased region" description="Basic and acidic residues" evidence="1">
    <location>
        <begin position="291"/>
        <end position="313"/>
    </location>
</feature>
<evidence type="ECO:0000313" key="3">
    <source>
        <dbReference type="Proteomes" id="UP000244905"/>
    </source>
</evidence>
<proteinExistence type="predicted"/>
<evidence type="ECO:0000256" key="1">
    <source>
        <dbReference type="SAM" id="MobiDB-lite"/>
    </source>
</evidence>
<name>A0A2V1ITU8_9BACT</name>
<dbReference type="AlphaFoldDB" id="A0A2V1ITU8"/>
<evidence type="ECO:0000313" key="2">
    <source>
        <dbReference type="EMBL" id="PWB04379.1"/>
    </source>
</evidence>
<dbReference type="GeneID" id="82524767"/>
<accession>A0A2V1ITU8</accession>
<sequence>MSVNDLPLCQSGETTNPNLPILRQENVQMIVQSAPNAYNINSLSSMRCADYGKNLLAEIQQHGMTDELDKRCAEFIFKAKRTITKMNERRAPFTKLFDQIRSEFTGMENSIDPSKKDTVPYLIQQARNTYAAKKREEAERARQEELRRQQREKATKDYQQNAEDDYRRQFDGKITADINTLTSLNQSLTIENFDEVSEKIKNFNVTLGNEWFQHCQSYAHKPFEISDAEAIDIRQSILNRLSKQFKEQYASEVGEYRDTIVDALPSKKRELERMAKANAEEQARMKAELEAREAAEARRLDEDRRRKEEEAQAAKKAQQTANEMDGLFGQAAVATPVGYQPKTAVKKRIVTDSPEGMLAVVSMWWSKEGRFLSMEELCKIFKKQITFCEKLANDKDSPELISSPFVHYEEEVKAK</sequence>
<dbReference type="Proteomes" id="UP000244905">
    <property type="component" value="Unassembled WGS sequence"/>
</dbReference>
<keyword evidence="3" id="KW-1185">Reference proteome</keyword>
<gene>
    <name evidence="2" type="ORF">C5O23_00195</name>
</gene>